<evidence type="ECO:0000313" key="1">
    <source>
        <dbReference type="EMBL" id="EIT85906.1"/>
    </source>
</evidence>
<dbReference type="EMBL" id="AKKV01000024">
    <property type="protein sequence ID" value="EIT85906.1"/>
    <property type="molecule type" value="Genomic_DNA"/>
</dbReference>
<dbReference type="STRING" id="1196324.A374_08724"/>
<proteinExistence type="predicted"/>
<keyword evidence="2" id="KW-1185">Reference proteome</keyword>
<protein>
    <submittedName>
        <fullName evidence="1">Uncharacterized protein</fullName>
    </submittedName>
</protein>
<evidence type="ECO:0000313" key="2">
    <source>
        <dbReference type="Proteomes" id="UP000004080"/>
    </source>
</evidence>
<dbReference type="AlphaFoldDB" id="I8J2D8"/>
<dbReference type="PATRIC" id="fig|1196324.3.peg.1787"/>
<gene>
    <name evidence="1" type="ORF">A374_08724</name>
</gene>
<name>I8J2D8_9BACL</name>
<comment type="caution">
    <text evidence="1">The sequence shown here is derived from an EMBL/GenBank/DDBJ whole genome shotgun (WGS) entry which is preliminary data.</text>
</comment>
<organism evidence="1 2">
    <name type="scientific">Fictibacillus macauensis ZFHKF-1</name>
    <dbReference type="NCBI Taxonomy" id="1196324"/>
    <lineage>
        <taxon>Bacteria</taxon>
        <taxon>Bacillati</taxon>
        <taxon>Bacillota</taxon>
        <taxon>Bacilli</taxon>
        <taxon>Bacillales</taxon>
        <taxon>Fictibacillaceae</taxon>
        <taxon>Fictibacillus</taxon>
    </lineage>
</organism>
<dbReference type="Proteomes" id="UP000004080">
    <property type="component" value="Unassembled WGS sequence"/>
</dbReference>
<dbReference type="RefSeq" id="WP_007201838.1">
    <property type="nucleotide sequence ID" value="NZ_AKKV01000024.1"/>
</dbReference>
<accession>I8J2D8</accession>
<sequence length="686" mass="77244">MDVISYAKAKKAHEQLSYLSPKKLKRKHRLLFVRPSKDEVEYTLVMPEDKFKAGITMEVCGYEAFVDNADAWKNEFDIFCFQHAHIMPYTTKCTPAQVKAAAKKFMDAGVFFMWFSIAGLKLQKYAANGSMDANAADMTDLLNGLARTTQNMSALTGSFSVDSSFPSNILRSECIPSSAYLNSYTSTDPKTVFPIKATQGALTANTVAYRPGSFMIIGYGGSGGGNTTTLAAYKYINLGNFFPIILDKEKNTRLALDAAYGRRIVGLGLDCCGTTDRDAIQVIIDAFDGKPMEFGFVSKKVTPELAGWMRGFTDNQRFGIGTHTHNHFNEDSMTVTDELCVVGSDQLVKIDKPFKASLTGIKSQDDTITFTKQSTSIDSGNPGATEYAINEETTYNKASLIDGYIKFNASQIGKTVKVSYTYFDENQIMLGSITDLRNKGALTKPFIFLTGGWYSHHPNTVTIADQTDATLCSPQYFPGYAFAETISRMRVKRPLPVGNMMKHGWNDPVLDISFFKYDKNTLKTTYFPEAFKRSAEMELPHVFYLHDFMYSEKASDGLTVSSKYSSDWKKGDIASTRAYAKEFWTWLIAEFDKQNVYWSTRSKYEDRYQYINKHIWYDVTDKNGVTTVTVRNRGKETVHGITFRVPMKKFNTVKNGDVKMEYTYENELLTTWFDVYAGDTITFTVS</sequence>
<reference evidence="1 2" key="1">
    <citation type="journal article" date="2012" name="J. Bacteriol.">
        <title>Genome of Bacillus macauensis ZFHKF-1, a Long-Chain-Forming Bacterium.</title>
        <authorList>
            <person name="Cai L."/>
            <person name="Zhang T."/>
        </authorList>
    </citation>
    <scope>NUCLEOTIDE SEQUENCE [LARGE SCALE GENOMIC DNA]</scope>
    <source>
        <strain evidence="1 2">ZFHKF-1</strain>
    </source>
</reference>